<feature type="transmembrane region" description="Helical" evidence="8">
    <location>
        <begin position="100"/>
        <end position="121"/>
    </location>
</feature>
<feature type="transmembrane region" description="Helical" evidence="8">
    <location>
        <begin position="46"/>
        <end position="63"/>
    </location>
</feature>
<keyword evidence="6 8" id="KW-1133">Transmembrane helix</keyword>
<evidence type="ECO:0000256" key="7">
    <source>
        <dbReference type="ARBA" id="ARBA00023136"/>
    </source>
</evidence>
<proteinExistence type="inferred from homology"/>
<feature type="transmembrane region" description="Helical" evidence="8">
    <location>
        <begin position="141"/>
        <end position="168"/>
    </location>
</feature>
<dbReference type="GO" id="GO:0005886">
    <property type="term" value="C:plasma membrane"/>
    <property type="evidence" value="ECO:0007669"/>
    <property type="project" value="UniProtKB-SubCell"/>
</dbReference>
<keyword evidence="10" id="KW-1185">Reference proteome</keyword>
<keyword evidence="3" id="KW-0813">Transport</keyword>
<dbReference type="RefSeq" id="WP_053170005.1">
    <property type="nucleotide sequence ID" value="NZ_LFYT02000005.1"/>
</dbReference>
<evidence type="ECO:0000313" key="9">
    <source>
        <dbReference type="EMBL" id="PVE43532.1"/>
    </source>
</evidence>
<feature type="transmembrane region" description="Helical" evidence="8">
    <location>
        <begin position="180"/>
        <end position="201"/>
    </location>
</feature>
<dbReference type="InterPro" id="IPR002781">
    <property type="entry name" value="TM_pro_TauE-like"/>
</dbReference>
<evidence type="ECO:0000256" key="4">
    <source>
        <dbReference type="ARBA" id="ARBA00022475"/>
    </source>
</evidence>
<dbReference type="Pfam" id="PF01925">
    <property type="entry name" value="TauE"/>
    <property type="match status" value="1"/>
</dbReference>
<dbReference type="AlphaFoldDB" id="A0A2T7UFU6"/>
<dbReference type="PANTHER" id="PTHR30269">
    <property type="entry name" value="TRANSMEMBRANE PROTEIN YFCA"/>
    <property type="match status" value="1"/>
</dbReference>
<keyword evidence="4 8" id="KW-1003">Cell membrane</keyword>
<dbReference type="OrthoDB" id="9807082at2"/>
<sequence>MTDYHQIILFAGGLLAGVINVVAGGAGFMTFPLLVATGLTEMEANACNFVALLPANIVGALVYRKELWQLHPGLVPRLTLAAVGGVVGSLLFVKLGAASFLSAIPWLLLFATLCFTFGPRLKKKLVTIPSFDPRKWLGVSLLLELSVFIYGGYFGLGMGIILMAIYAIFSPMNIHQANALRNTSIAIMTVIGVLVFSRSGLVRWEPALTMMAGAVIGGYCTAKIVRNLPGHIVRIAIIGWSFILTAYAFWHYW</sequence>
<comment type="similarity">
    <text evidence="2 8">Belongs to the 4-toluene sulfonate uptake permease (TSUP) (TC 2.A.102) family.</text>
</comment>
<evidence type="ECO:0000256" key="5">
    <source>
        <dbReference type="ARBA" id="ARBA00022692"/>
    </source>
</evidence>
<name>A0A2T7UFU6_9BURK</name>
<keyword evidence="7 8" id="KW-0472">Membrane</keyword>
<accession>A0A2T7UFU6</accession>
<evidence type="ECO:0000256" key="2">
    <source>
        <dbReference type="ARBA" id="ARBA00009142"/>
    </source>
</evidence>
<feature type="transmembrane region" description="Helical" evidence="8">
    <location>
        <begin position="6"/>
        <end position="34"/>
    </location>
</feature>
<dbReference type="Proteomes" id="UP000037507">
    <property type="component" value="Unassembled WGS sequence"/>
</dbReference>
<keyword evidence="5 8" id="KW-0812">Transmembrane</keyword>
<feature type="transmembrane region" description="Helical" evidence="8">
    <location>
        <begin position="232"/>
        <end position="250"/>
    </location>
</feature>
<protein>
    <recommendedName>
        <fullName evidence="8">Probable membrane transporter protein</fullName>
    </recommendedName>
</protein>
<organism evidence="9 10">
    <name type="scientific">Limnohabitans planktonicus II-D5</name>
    <dbReference type="NCBI Taxonomy" id="1293045"/>
    <lineage>
        <taxon>Bacteria</taxon>
        <taxon>Pseudomonadati</taxon>
        <taxon>Pseudomonadota</taxon>
        <taxon>Betaproteobacteria</taxon>
        <taxon>Burkholderiales</taxon>
        <taxon>Comamonadaceae</taxon>
        <taxon>Limnohabitans</taxon>
    </lineage>
</organism>
<reference evidence="9" key="1">
    <citation type="submission" date="2017-04" db="EMBL/GenBank/DDBJ databases">
        <title>Unexpected and diverse lifestyles within the genus Limnohabitans.</title>
        <authorList>
            <person name="Kasalicky V."/>
            <person name="Mehrshad M."/>
            <person name="Andrei S.-A."/>
            <person name="Salcher M."/>
            <person name="Kratochvilova H."/>
            <person name="Simek K."/>
            <person name="Ghai R."/>
        </authorList>
    </citation>
    <scope>NUCLEOTIDE SEQUENCE [LARGE SCALE GENOMIC DNA]</scope>
    <source>
        <strain evidence="9">II-D5</strain>
    </source>
</reference>
<evidence type="ECO:0000313" key="10">
    <source>
        <dbReference type="Proteomes" id="UP000037507"/>
    </source>
</evidence>
<dbReference type="InterPro" id="IPR052017">
    <property type="entry name" value="TSUP"/>
</dbReference>
<evidence type="ECO:0000256" key="3">
    <source>
        <dbReference type="ARBA" id="ARBA00022448"/>
    </source>
</evidence>
<gene>
    <name evidence="9" type="ORF">H663_005915</name>
</gene>
<comment type="caution">
    <text evidence="9">The sequence shown here is derived from an EMBL/GenBank/DDBJ whole genome shotgun (WGS) entry which is preliminary data.</text>
</comment>
<feature type="transmembrane region" description="Helical" evidence="8">
    <location>
        <begin position="75"/>
        <end position="93"/>
    </location>
</feature>
<evidence type="ECO:0000256" key="1">
    <source>
        <dbReference type="ARBA" id="ARBA00004651"/>
    </source>
</evidence>
<evidence type="ECO:0000256" key="6">
    <source>
        <dbReference type="ARBA" id="ARBA00022989"/>
    </source>
</evidence>
<evidence type="ECO:0000256" key="8">
    <source>
        <dbReference type="RuleBase" id="RU363041"/>
    </source>
</evidence>
<dbReference type="EMBL" id="LFYT02000005">
    <property type="protein sequence ID" value="PVE43532.1"/>
    <property type="molecule type" value="Genomic_DNA"/>
</dbReference>
<dbReference type="PANTHER" id="PTHR30269:SF0">
    <property type="entry name" value="MEMBRANE TRANSPORTER PROTEIN YFCA-RELATED"/>
    <property type="match status" value="1"/>
</dbReference>
<comment type="subcellular location">
    <subcellularLocation>
        <location evidence="1 8">Cell membrane</location>
        <topology evidence="1 8">Multi-pass membrane protein</topology>
    </subcellularLocation>
</comment>